<evidence type="ECO:0000313" key="2">
    <source>
        <dbReference type="EMBL" id="KAF3076444.1"/>
    </source>
</evidence>
<evidence type="ECO:0000256" key="1">
    <source>
        <dbReference type="SAM" id="MobiDB-lite"/>
    </source>
</evidence>
<evidence type="ECO:0000313" key="3">
    <source>
        <dbReference type="Proteomes" id="UP000801864"/>
    </source>
</evidence>
<sequence>MTQILVLSTRYPRSWGDIQATGPASSWNAADQRASVLGWAGLLLPRSGNLDGPECAPSAKVPSKYSLPGNTQPTDWPALVCQRNIESQEERRNLLGLRPARRGQRFCGRNYGDVGDGAAVKAEKF</sequence>
<name>A0A9P4XN17_9HYPO</name>
<proteinExistence type="predicted"/>
<keyword evidence="3" id="KW-1185">Reference proteome</keyword>
<feature type="region of interest" description="Disordered" evidence="1">
    <location>
        <begin position="53"/>
        <end position="72"/>
    </location>
</feature>
<comment type="caution">
    <text evidence="2">The sequence shown here is derived from an EMBL/GenBank/DDBJ whole genome shotgun (WGS) entry which is preliminary data.</text>
</comment>
<protein>
    <submittedName>
        <fullName evidence="2">Uncharacterized protein</fullName>
    </submittedName>
</protein>
<dbReference type="AlphaFoldDB" id="A0A9P4XN17"/>
<accession>A0A9P4XN17</accession>
<organism evidence="2 3">
    <name type="scientific">Trichoderma lentiforme</name>
    <dbReference type="NCBI Taxonomy" id="1567552"/>
    <lineage>
        <taxon>Eukaryota</taxon>
        <taxon>Fungi</taxon>
        <taxon>Dikarya</taxon>
        <taxon>Ascomycota</taxon>
        <taxon>Pezizomycotina</taxon>
        <taxon>Sordariomycetes</taxon>
        <taxon>Hypocreomycetidae</taxon>
        <taxon>Hypocreales</taxon>
        <taxon>Hypocreaceae</taxon>
        <taxon>Trichoderma</taxon>
    </lineage>
</organism>
<gene>
    <name evidence="2" type="ORF">CFAM422_001214</name>
</gene>
<reference evidence="2 3" key="1">
    <citation type="submission" date="2018-06" db="EMBL/GenBank/DDBJ databases">
        <title>Genome analysis of cellulolytic fungus Trichoderma lentiforme CFAM-422.</title>
        <authorList>
            <person name="Steindorff A.S."/>
            <person name="Formighieri E.F."/>
            <person name="Midorikawa G.E.O."/>
            <person name="Tamietti M.S."/>
            <person name="Ramos E.Z."/>
            <person name="Silva A.S."/>
            <person name="Bon E.P.S."/>
            <person name="Mendes T.D."/>
            <person name="Damaso M.C.T."/>
            <person name="Favaro L.C.L."/>
        </authorList>
    </citation>
    <scope>NUCLEOTIDE SEQUENCE [LARGE SCALE GENOMIC DNA]</scope>
    <source>
        <strain evidence="2 3">CFAM-422</strain>
    </source>
</reference>
<dbReference type="Proteomes" id="UP000801864">
    <property type="component" value="Unassembled WGS sequence"/>
</dbReference>
<dbReference type="EMBL" id="QLNT01000002">
    <property type="protein sequence ID" value="KAF3076444.1"/>
    <property type="molecule type" value="Genomic_DNA"/>
</dbReference>